<dbReference type="SUPFAM" id="SSF81624">
    <property type="entry name" value="N-terminal domain of MutM-like DNA repair proteins"/>
    <property type="match status" value="1"/>
</dbReference>
<sequence>MPEGDTVWLAGRRLDAALRGQVLTRTDFRVPQHATADLSGRRVLEVASRGKHLLFRIEGGTTLHTHFRMDGSWHLYRPGRRWGGGPDFQVRVVLQTAPWTAVGYRLPVVELLPTADEDEAVGHLGPDLLADDWGEPMVAEAVRRLSAAPATSIGEALLDQRNVAGMGTVYRAEVLFLEGLHPRLPVGSVPDLAKPVRRGHALLHRNRNRPEQSTTGSLERGADHWVYGRGGKPCRVCGTRIEVEEYGPLTQERLSYWCPTCQALPGAAPPAQDPGVPREGGVGAERPSP</sequence>
<comment type="similarity">
    <text evidence="1">Belongs to the FPG family.</text>
</comment>
<dbReference type="InterPro" id="IPR015886">
    <property type="entry name" value="H2TH_FPG"/>
</dbReference>
<dbReference type="SUPFAM" id="SSF57716">
    <property type="entry name" value="Glucocorticoid receptor-like (DNA-binding domain)"/>
    <property type="match status" value="1"/>
</dbReference>
<feature type="domain" description="FPG-type" evidence="16">
    <location>
        <begin position="225"/>
        <end position="263"/>
    </location>
</feature>
<dbReference type="GO" id="GO:0008270">
    <property type="term" value="F:zinc ion binding"/>
    <property type="evidence" value="ECO:0007669"/>
    <property type="project" value="UniProtKB-KW"/>
</dbReference>
<evidence type="ECO:0000256" key="3">
    <source>
        <dbReference type="ARBA" id="ARBA00022723"/>
    </source>
</evidence>
<dbReference type="GO" id="GO:0006284">
    <property type="term" value="P:base-excision repair"/>
    <property type="evidence" value="ECO:0007669"/>
    <property type="project" value="InterPro"/>
</dbReference>
<evidence type="ECO:0000313" key="19">
    <source>
        <dbReference type="Proteomes" id="UP000293638"/>
    </source>
</evidence>
<reference evidence="18 19" key="1">
    <citation type="submission" date="2019-02" db="EMBL/GenBank/DDBJ databases">
        <title>Genomic Encyclopedia of Type Strains, Phase IV (KMG-IV): sequencing the most valuable type-strain genomes for metagenomic binning, comparative biology and taxonomic classification.</title>
        <authorList>
            <person name="Goeker M."/>
        </authorList>
    </citation>
    <scope>NUCLEOTIDE SEQUENCE [LARGE SCALE GENOMIC DNA]</scope>
    <source>
        <strain evidence="18 19">DSM 45622</strain>
    </source>
</reference>
<feature type="region of interest" description="Disordered" evidence="15">
    <location>
        <begin position="266"/>
        <end position="289"/>
    </location>
</feature>
<dbReference type="RefSeq" id="WP_130493133.1">
    <property type="nucleotide sequence ID" value="NZ_SGXD01000003.1"/>
</dbReference>
<dbReference type="CDD" id="cd08971">
    <property type="entry name" value="AcNei2_N"/>
    <property type="match status" value="1"/>
</dbReference>
<dbReference type="InterPro" id="IPR010979">
    <property type="entry name" value="Ribosomal_uS13-like_H2TH"/>
</dbReference>
<dbReference type="PROSITE" id="PS51066">
    <property type="entry name" value="ZF_FPG_2"/>
    <property type="match status" value="1"/>
</dbReference>
<evidence type="ECO:0000256" key="11">
    <source>
        <dbReference type="ARBA" id="ARBA00023268"/>
    </source>
</evidence>
<feature type="region of interest" description="Disordered" evidence="15">
    <location>
        <begin position="205"/>
        <end position="224"/>
    </location>
</feature>
<dbReference type="PANTHER" id="PTHR42697:SF1">
    <property type="entry name" value="ENDONUCLEASE 8"/>
    <property type="match status" value="1"/>
</dbReference>
<dbReference type="SUPFAM" id="SSF46946">
    <property type="entry name" value="S13-like H2TH domain"/>
    <property type="match status" value="1"/>
</dbReference>
<dbReference type="SMART" id="SM01232">
    <property type="entry name" value="H2TH"/>
    <property type="match status" value="1"/>
</dbReference>
<evidence type="ECO:0000256" key="6">
    <source>
        <dbReference type="ARBA" id="ARBA00022801"/>
    </source>
</evidence>
<organism evidence="18 19">
    <name type="scientific">Motilibacter rhizosphaerae</name>
    <dbReference type="NCBI Taxonomy" id="598652"/>
    <lineage>
        <taxon>Bacteria</taxon>
        <taxon>Bacillati</taxon>
        <taxon>Actinomycetota</taxon>
        <taxon>Actinomycetes</taxon>
        <taxon>Motilibacterales</taxon>
        <taxon>Motilibacteraceae</taxon>
        <taxon>Motilibacter</taxon>
    </lineage>
</organism>
<dbReference type="GO" id="GO:0000703">
    <property type="term" value="F:oxidized pyrimidine nucleobase lesion DNA N-glycosylase activity"/>
    <property type="evidence" value="ECO:0007669"/>
    <property type="project" value="TreeGrafter"/>
</dbReference>
<dbReference type="Gene3D" id="1.10.8.50">
    <property type="match status" value="1"/>
</dbReference>
<keyword evidence="18" id="KW-0540">Nuclease</keyword>
<keyword evidence="8" id="KW-0238">DNA-binding</keyword>
<keyword evidence="11" id="KW-0511">Multifunctional enzyme</keyword>
<dbReference type="InterPro" id="IPR012319">
    <property type="entry name" value="FPG_cat"/>
</dbReference>
<gene>
    <name evidence="18" type="ORF">EV189_2344</name>
</gene>
<dbReference type="Proteomes" id="UP000293638">
    <property type="component" value="Unassembled WGS sequence"/>
</dbReference>
<dbReference type="InterPro" id="IPR035937">
    <property type="entry name" value="FPG_N"/>
</dbReference>
<dbReference type="OrthoDB" id="9800855at2"/>
<dbReference type="PANTHER" id="PTHR42697">
    <property type="entry name" value="ENDONUCLEASE 8"/>
    <property type="match status" value="1"/>
</dbReference>
<dbReference type="PROSITE" id="PS01242">
    <property type="entry name" value="ZF_FPG_1"/>
    <property type="match status" value="1"/>
</dbReference>
<protein>
    <recommendedName>
        <fullName evidence="2">DNA-(apurinic or apyrimidinic site) lyase</fullName>
        <ecNumber evidence="2">4.2.99.18</ecNumber>
    </recommendedName>
</protein>
<keyword evidence="5 14" id="KW-0863">Zinc-finger</keyword>
<accession>A0A4Q7NPN5</accession>
<dbReference type="SMART" id="SM00898">
    <property type="entry name" value="Fapy_DNA_glyco"/>
    <property type="match status" value="1"/>
</dbReference>
<evidence type="ECO:0000256" key="7">
    <source>
        <dbReference type="ARBA" id="ARBA00022833"/>
    </source>
</evidence>
<comment type="catalytic activity">
    <reaction evidence="13">
        <text>2'-deoxyribonucleotide-(2'-deoxyribose 5'-phosphate)-2'-deoxyribonucleotide-DNA = a 3'-end 2'-deoxyribonucleotide-(2,3-dehydro-2,3-deoxyribose 5'-phosphate)-DNA + a 5'-end 5'-phospho-2'-deoxyribonucleoside-DNA + H(+)</text>
        <dbReference type="Rhea" id="RHEA:66592"/>
        <dbReference type="Rhea" id="RHEA-COMP:13180"/>
        <dbReference type="Rhea" id="RHEA-COMP:16897"/>
        <dbReference type="Rhea" id="RHEA-COMP:17067"/>
        <dbReference type="ChEBI" id="CHEBI:15378"/>
        <dbReference type="ChEBI" id="CHEBI:136412"/>
        <dbReference type="ChEBI" id="CHEBI:157695"/>
        <dbReference type="ChEBI" id="CHEBI:167181"/>
        <dbReference type="EC" id="4.2.99.18"/>
    </reaction>
</comment>
<keyword evidence="9" id="KW-0234">DNA repair</keyword>
<evidence type="ECO:0000256" key="12">
    <source>
        <dbReference type="ARBA" id="ARBA00023295"/>
    </source>
</evidence>
<evidence type="ECO:0000256" key="4">
    <source>
        <dbReference type="ARBA" id="ARBA00022763"/>
    </source>
</evidence>
<dbReference type="Pfam" id="PF06831">
    <property type="entry name" value="H2TH"/>
    <property type="match status" value="1"/>
</dbReference>
<dbReference type="InterPro" id="IPR000214">
    <property type="entry name" value="Znf_DNA_glyclase/AP_lyase"/>
</dbReference>
<evidence type="ECO:0000256" key="2">
    <source>
        <dbReference type="ARBA" id="ARBA00012720"/>
    </source>
</evidence>
<dbReference type="GO" id="GO:0003684">
    <property type="term" value="F:damaged DNA binding"/>
    <property type="evidence" value="ECO:0007669"/>
    <property type="project" value="InterPro"/>
</dbReference>
<evidence type="ECO:0000256" key="13">
    <source>
        <dbReference type="ARBA" id="ARBA00044632"/>
    </source>
</evidence>
<keyword evidence="10" id="KW-0456">Lyase</keyword>
<keyword evidence="4" id="KW-0227">DNA damage</keyword>
<dbReference type="InterPro" id="IPR015887">
    <property type="entry name" value="DNA_glyclase_Znf_dom_DNA_BS"/>
</dbReference>
<dbReference type="InterPro" id="IPR044090">
    <property type="entry name" value="Nei2_N"/>
</dbReference>
<evidence type="ECO:0000256" key="14">
    <source>
        <dbReference type="PROSITE-ProRule" id="PRU00391"/>
    </source>
</evidence>
<feature type="domain" description="Formamidopyrimidine-DNA glycosylase catalytic" evidence="17">
    <location>
        <begin position="2"/>
        <end position="83"/>
    </location>
</feature>
<dbReference type="GO" id="GO:0140078">
    <property type="term" value="F:class I DNA-(apurinic or apyrimidinic site) endonuclease activity"/>
    <property type="evidence" value="ECO:0007669"/>
    <property type="project" value="UniProtKB-EC"/>
</dbReference>
<dbReference type="Gene3D" id="3.20.190.10">
    <property type="entry name" value="MutM-like, N-terminal"/>
    <property type="match status" value="1"/>
</dbReference>
<keyword evidence="18" id="KW-0255">Endonuclease</keyword>
<keyword evidence="3" id="KW-0479">Metal-binding</keyword>
<dbReference type="PROSITE" id="PS51068">
    <property type="entry name" value="FPG_CAT"/>
    <property type="match status" value="1"/>
</dbReference>
<evidence type="ECO:0000256" key="10">
    <source>
        <dbReference type="ARBA" id="ARBA00023239"/>
    </source>
</evidence>
<keyword evidence="12" id="KW-0326">Glycosidase</keyword>
<evidence type="ECO:0000256" key="1">
    <source>
        <dbReference type="ARBA" id="ARBA00009409"/>
    </source>
</evidence>
<keyword evidence="7" id="KW-0862">Zinc</keyword>
<keyword evidence="6" id="KW-0378">Hydrolase</keyword>
<proteinExistence type="inferred from homology"/>
<evidence type="ECO:0000256" key="5">
    <source>
        <dbReference type="ARBA" id="ARBA00022771"/>
    </source>
</evidence>
<dbReference type="EMBL" id="SGXD01000003">
    <property type="protein sequence ID" value="RZS86926.1"/>
    <property type="molecule type" value="Genomic_DNA"/>
</dbReference>
<keyword evidence="19" id="KW-1185">Reference proteome</keyword>
<evidence type="ECO:0000259" key="17">
    <source>
        <dbReference type="PROSITE" id="PS51068"/>
    </source>
</evidence>
<evidence type="ECO:0000256" key="9">
    <source>
        <dbReference type="ARBA" id="ARBA00023204"/>
    </source>
</evidence>
<dbReference type="Pfam" id="PF01149">
    <property type="entry name" value="Fapy_DNA_glyco"/>
    <property type="match status" value="1"/>
</dbReference>
<dbReference type="EC" id="4.2.99.18" evidence="2"/>
<evidence type="ECO:0000256" key="15">
    <source>
        <dbReference type="SAM" id="MobiDB-lite"/>
    </source>
</evidence>
<evidence type="ECO:0000313" key="18">
    <source>
        <dbReference type="EMBL" id="RZS86926.1"/>
    </source>
</evidence>
<dbReference type="AlphaFoldDB" id="A0A4Q7NPN5"/>
<name>A0A4Q7NPN5_9ACTN</name>
<comment type="caution">
    <text evidence="18">The sequence shown here is derived from an EMBL/GenBank/DDBJ whole genome shotgun (WGS) entry which is preliminary data.</text>
</comment>
<evidence type="ECO:0000256" key="8">
    <source>
        <dbReference type="ARBA" id="ARBA00023125"/>
    </source>
</evidence>
<evidence type="ECO:0000259" key="16">
    <source>
        <dbReference type="PROSITE" id="PS51066"/>
    </source>
</evidence>